<dbReference type="InterPro" id="IPR020806">
    <property type="entry name" value="PKS_PP-bd"/>
</dbReference>
<dbReference type="EC" id="6.3.2.-" evidence="5"/>
<dbReference type="Pfam" id="PF00550">
    <property type="entry name" value="PP-binding"/>
    <property type="match status" value="1"/>
</dbReference>
<evidence type="ECO:0000256" key="1">
    <source>
        <dbReference type="ARBA" id="ARBA00022450"/>
    </source>
</evidence>
<keyword evidence="6" id="KW-1185">Reference proteome</keyword>
<dbReference type="GO" id="GO:0005737">
    <property type="term" value="C:cytoplasm"/>
    <property type="evidence" value="ECO:0007669"/>
    <property type="project" value="TreeGrafter"/>
</dbReference>
<dbReference type="SUPFAM" id="SSF53335">
    <property type="entry name" value="S-adenosyl-L-methionine-dependent methyltransferases"/>
    <property type="match status" value="1"/>
</dbReference>
<dbReference type="Proteomes" id="UP000251853">
    <property type="component" value="Unassembled WGS sequence"/>
</dbReference>
<dbReference type="InterPro" id="IPR010071">
    <property type="entry name" value="AA_adenyl_dom"/>
</dbReference>
<dbReference type="InterPro" id="IPR009081">
    <property type="entry name" value="PP-bd_ACP"/>
</dbReference>
<dbReference type="RefSeq" id="WP_112483182.1">
    <property type="nucleotide sequence ID" value="NZ_JAIWZC010000001.1"/>
</dbReference>
<evidence type="ECO:0000313" key="6">
    <source>
        <dbReference type="Proteomes" id="UP000251853"/>
    </source>
</evidence>
<dbReference type="GO" id="GO:0044550">
    <property type="term" value="P:secondary metabolite biosynthetic process"/>
    <property type="evidence" value="ECO:0007669"/>
    <property type="project" value="TreeGrafter"/>
</dbReference>
<reference evidence="5 6" key="1">
    <citation type="submission" date="2018-06" db="EMBL/GenBank/DDBJ databases">
        <authorList>
            <consortium name="Pathogen Informatics"/>
            <person name="Doyle S."/>
        </authorList>
    </citation>
    <scope>NUCLEOTIDE SEQUENCE [LARGE SCALE GENOMIC DNA]</scope>
    <source>
        <strain evidence="5 6">NCTC11224</strain>
    </source>
</reference>
<dbReference type="Gene3D" id="3.40.50.12780">
    <property type="entry name" value="N-terminal domain of ligase-like"/>
    <property type="match status" value="1"/>
</dbReference>
<dbReference type="AlphaFoldDB" id="A0A2X2UTN9"/>
<dbReference type="PANTHER" id="PTHR45527:SF10">
    <property type="entry name" value="PYOCHELIN SYNTHASE PCHF"/>
    <property type="match status" value="1"/>
</dbReference>
<dbReference type="GO" id="GO:0016874">
    <property type="term" value="F:ligase activity"/>
    <property type="evidence" value="ECO:0007669"/>
    <property type="project" value="UniProtKB-KW"/>
</dbReference>
<dbReference type="InterPro" id="IPR000873">
    <property type="entry name" value="AMP-dep_synth/lig_dom"/>
</dbReference>
<evidence type="ECO:0000259" key="4">
    <source>
        <dbReference type="PROSITE" id="PS50075"/>
    </source>
</evidence>
<organism evidence="5 6">
    <name type="scientific">Enterocloster clostridioformis</name>
    <dbReference type="NCBI Taxonomy" id="1531"/>
    <lineage>
        <taxon>Bacteria</taxon>
        <taxon>Bacillati</taxon>
        <taxon>Bacillota</taxon>
        <taxon>Clostridia</taxon>
        <taxon>Lachnospirales</taxon>
        <taxon>Lachnospiraceae</taxon>
        <taxon>Enterocloster</taxon>
    </lineage>
</organism>
<feature type="domain" description="Carrier" evidence="4">
    <location>
        <begin position="961"/>
        <end position="1036"/>
    </location>
</feature>
<proteinExistence type="predicted"/>
<evidence type="ECO:0000313" key="5">
    <source>
        <dbReference type="EMBL" id="SQB16203.1"/>
    </source>
</evidence>
<dbReference type="Gene3D" id="3.30.300.30">
    <property type="match status" value="2"/>
</dbReference>
<protein>
    <submittedName>
        <fullName evidence="5">Nonribosomal peptide synthetase</fullName>
        <ecNumber evidence="5">6.3.2.-</ecNumber>
    </submittedName>
</protein>
<dbReference type="SUPFAM" id="SSF47336">
    <property type="entry name" value="ACP-like"/>
    <property type="match status" value="1"/>
</dbReference>
<dbReference type="InterPro" id="IPR042099">
    <property type="entry name" value="ANL_N_sf"/>
</dbReference>
<dbReference type="Gene3D" id="1.10.1200.10">
    <property type="entry name" value="ACP-like"/>
    <property type="match status" value="1"/>
</dbReference>
<dbReference type="PANTHER" id="PTHR45527">
    <property type="entry name" value="NONRIBOSOMAL PEPTIDE SYNTHETASE"/>
    <property type="match status" value="1"/>
</dbReference>
<dbReference type="PROSITE" id="PS50075">
    <property type="entry name" value="CARRIER"/>
    <property type="match status" value="1"/>
</dbReference>
<dbReference type="Pfam" id="PF00501">
    <property type="entry name" value="AMP-binding"/>
    <property type="match status" value="1"/>
</dbReference>
<dbReference type="PROSITE" id="PS00455">
    <property type="entry name" value="AMP_BINDING"/>
    <property type="match status" value="1"/>
</dbReference>
<gene>
    <name evidence="5" type="primary">mbtB_3</name>
    <name evidence="5" type="ORF">NCTC11224_05306</name>
</gene>
<keyword evidence="3 5" id="KW-0436">Ligase</keyword>
<dbReference type="GO" id="GO:0043041">
    <property type="term" value="P:amino acid activation for nonribosomal peptide biosynthetic process"/>
    <property type="evidence" value="ECO:0007669"/>
    <property type="project" value="TreeGrafter"/>
</dbReference>
<sequence>MKENISIIKGMGTLRTIAEERKLSVNVLLKGIAVEIYYRWFANETAIEYVTLNDLISEVIDRSKDKDTIVINDYVCSVMCNNDKAVLCIECEQLECDMMEGLSAFTEEIILEWADLADNAPIVHQIPRNQMAVRKNRNRTKKTFSDECLHHGFFENAANAPGKAALIYYKNGNKEEISYFCLQDMILKLAGYLKENGVKSGTLVGVSIPKGTNQVIAVYGILAAGATYVPIGVHQPVERKKKIIDTGRIRYIVTSNEMRSEEDLGVSVICLEAVLQKALPAKEPGFPETNQPAYIIFTSGTTGIPKGVVISHSEAHNTIADINQRFNIGRNHTGIAISDLDFDLSVYDIFGLLSAGGTLVVLSEETKREPVFWRKAIIDAGVNVWNSVPALFDMLLTTCETDKQMLPLQLVLLSGDWIKMDLYDRLKAISECCKFVSLGGATEAAIWSNYFVVNDIDSGWKSIPYGEPLSNQYLRVVDGNGYDCPDYVNGELWIGGDGVAEGYLNDPELTDAKFVAIDGVRWYKTGDLVRYNSAGIVEFLGRIDNQVKINGYRIELGEVENVIKRSPDVSNVVVGVVDEKGKKELGAVIVPKINAAVNVHITCCEDNNKYSDFHMKERERIVRQLILEFCHMQSRVSAEYRPIMEFWEGWLESHMEYSADIFSAREEMEPLQKVMNARNLFAEILTGEQRVEELLRREEVSPEFWSLKGEDTKYFLDKILAGDISNRKIAVLGARTGEIIKQYWDGFCQAEEITLFDTSAGILKLAQEKLGGMNANIRYCSTYNEGVEESELNKYDIVLAVNLLHTYEEPLKEVKWAALLLKRKGDFYAIEYEELDPMGILISGLLENGFVNRKRGRREHTPLLLLDDWKNIYGQAPFGEVAINRRGRLGALLIHAKNVTPEVIEMRSRILEYMNENLTAYMIPTKRMIVKQVVLSKNGKVDRQQSLALLAVKQTAEKESIILQGIEADIAELWTNILSCKIFDRSQSFFESGGDSLSATRFLAEIKKKYSVDIPLKDIFSTPSLKSVADLLQARLTENEGMVEGEI</sequence>
<keyword evidence="1" id="KW-0596">Phosphopantetheine</keyword>
<evidence type="ECO:0000256" key="2">
    <source>
        <dbReference type="ARBA" id="ARBA00022553"/>
    </source>
</evidence>
<dbReference type="InterPro" id="IPR029063">
    <property type="entry name" value="SAM-dependent_MTases_sf"/>
</dbReference>
<keyword evidence="2" id="KW-0597">Phosphoprotein</keyword>
<dbReference type="InterPro" id="IPR020845">
    <property type="entry name" value="AMP-binding_CS"/>
</dbReference>
<dbReference type="SUPFAM" id="SSF56801">
    <property type="entry name" value="Acetyl-CoA synthetase-like"/>
    <property type="match status" value="1"/>
</dbReference>
<dbReference type="InterPro" id="IPR036736">
    <property type="entry name" value="ACP-like_sf"/>
</dbReference>
<accession>A0A2X2UTN9</accession>
<evidence type="ECO:0000256" key="3">
    <source>
        <dbReference type="ARBA" id="ARBA00022598"/>
    </source>
</evidence>
<name>A0A2X2UTN9_9FIRM</name>
<dbReference type="SMART" id="SM00823">
    <property type="entry name" value="PKS_PP"/>
    <property type="match status" value="1"/>
</dbReference>
<dbReference type="EMBL" id="UAVW01000019">
    <property type="protein sequence ID" value="SQB16203.1"/>
    <property type="molecule type" value="Genomic_DNA"/>
</dbReference>
<dbReference type="Gene3D" id="3.40.50.150">
    <property type="entry name" value="Vaccinia Virus protein VP39"/>
    <property type="match status" value="1"/>
</dbReference>
<dbReference type="GO" id="GO:0031177">
    <property type="term" value="F:phosphopantetheine binding"/>
    <property type="evidence" value="ECO:0007669"/>
    <property type="project" value="InterPro"/>
</dbReference>
<dbReference type="NCBIfam" id="TIGR01733">
    <property type="entry name" value="AA-adenyl-dom"/>
    <property type="match status" value="1"/>
</dbReference>
<dbReference type="InterPro" id="IPR045851">
    <property type="entry name" value="AMP-bd_C_sf"/>
</dbReference>